<dbReference type="InterPro" id="IPR011990">
    <property type="entry name" value="TPR-like_helical_dom_sf"/>
</dbReference>
<feature type="DNA-binding region" description="OmpR/PhoB-type" evidence="5">
    <location>
        <begin position="1"/>
        <end position="105"/>
    </location>
</feature>
<dbReference type="Gene3D" id="1.10.10.10">
    <property type="entry name" value="Winged helix-like DNA-binding domain superfamily/Winged helix DNA-binding domain"/>
    <property type="match status" value="1"/>
</dbReference>
<dbReference type="InterPro" id="IPR051677">
    <property type="entry name" value="AfsR-DnrI-RedD_regulator"/>
</dbReference>
<organism evidence="7 8">
    <name type="scientific">Couchioplanes caeruleus subsp. caeruleus</name>
    <dbReference type="NCBI Taxonomy" id="56427"/>
    <lineage>
        <taxon>Bacteria</taxon>
        <taxon>Bacillati</taxon>
        <taxon>Actinomycetota</taxon>
        <taxon>Actinomycetes</taxon>
        <taxon>Micromonosporales</taxon>
        <taxon>Micromonosporaceae</taxon>
        <taxon>Couchioplanes</taxon>
    </lineage>
</organism>
<evidence type="ECO:0000313" key="8">
    <source>
        <dbReference type="Proteomes" id="UP000182486"/>
    </source>
</evidence>
<dbReference type="Gene3D" id="1.25.40.10">
    <property type="entry name" value="Tetratricopeptide repeat domain"/>
    <property type="match status" value="2"/>
</dbReference>
<keyword evidence="3 5" id="KW-0238">DNA-binding</keyword>
<dbReference type="Proteomes" id="UP000182486">
    <property type="component" value="Unassembled WGS sequence"/>
</dbReference>
<dbReference type="InterPro" id="IPR005158">
    <property type="entry name" value="BTAD"/>
</dbReference>
<dbReference type="InterPro" id="IPR016032">
    <property type="entry name" value="Sig_transdc_resp-reg_C-effctor"/>
</dbReference>
<dbReference type="CDD" id="cd15831">
    <property type="entry name" value="BTAD"/>
    <property type="match status" value="1"/>
</dbReference>
<name>A0A1K0FGI3_9ACTN</name>
<dbReference type="GO" id="GO:0000160">
    <property type="term" value="P:phosphorelay signal transduction system"/>
    <property type="evidence" value="ECO:0007669"/>
    <property type="project" value="InterPro"/>
</dbReference>
<dbReference type="InterPro" id="IPR001867">
    <property type="entry name" value="OmpR/PhoB-type_DNA-bd"/>
</dbReference>
<dbReference type="PANTHER" id="PTHR35807:SF1">
    <property type="entry name" value="TRANSCRIPTIONAL REGULATOR REDD"/>
    <property type="match status" value="1"/>
</dbReference>
<keyword evidence="4" id="KW-0804">Transcription</keyword>
<dbReference type="SMART" id="SM00862">
    <property type="entry name" value="Trans_reg_C"/>
    <property type="match status" value="1"/>
</dbReference>
<evidence type="ECO:0000259" key="6">
    <source>
        <dbReference type="PROSITE" id="PS51755"/>
    </source>
</evidence>
<keyword evidence="8" id="KW-1185">Reference proteome</keyword>
<keyword evidence="2" id="KW-0805">Transcription regulation</keyword>
<dbReference type="GO" id="GO:0006355">
    <property type="term" value="P:regulation of DNA-templated transcription"/>
    <property type="evidence" value="ECO:0007669"/>
    <property type="project" value="InterPro"/>
</dbReference>
<evidence type="ECO:0000256" key="2">
    <source>
        <dbReference type="ARBA" id="ARBA00023015"/>
    </source>
</evidence>
<dbReference type="SUPFAM" id="SSF48452">
    <property type="entry name" value="TPR-like"/>
    <property type="match status" value="2"/>
</dbReference>
<dbReference type="GO" id="GO:0003677">
    <property type="term" value="F:DNA binding"/>
    <property type="evidence" value="ECO:0007669"/>
    <property type="project" value="UniProtKB-UniRule"/>
</dbReference>
<evidence type="ECO:0000313" key="7">
    <source>
        <dbReference type="EMBL" id="OJF11925.1"/>
    </source>
</evidence>
<dbReference type="PROSITE" id="PS51755">
    <property type="entry name" value="OMPR_PHOB"/>
    <property type="match status" value="1"/>
</dbReference>
<dbReference type="EMBL" id="MEIA01000259">
    <property type="protein sequence ID" value="OJF11925.1"/>
    <property type="molecule type" value="Genomic_DNA"/>
</dbReference>
<dbReference type="SUPFAM" id="SSF46894">
    <property type="entry name" value="C-terminal effector domain of the bipartite response regulators"/>
    <property type="match status" value="1"/>
</dbReference>
<dbReference type="InterPro" id="IPR041664">
    <property type="entry name" value="AAA_16"/>
</dbReference>
<dbReference type="Pfam" id="PF13191">
    <property type="entry name" value="AAA_16"/>
    <property type="match status" value="1"/>
</dbReference>
<evidence type="ECO:0000256" key="1">
    <source>
        <dbReference type="ARBA" id="ARBA00005820"/>
    </source>
</evidence>
<feature type="domain" description="OmpR/PhoB-type" evidence="6">
    <location>
        <begin position="1"/>
        <end position="105"/>
    </location>
</feature>
<evidence type="ECO:0000256" key="4">
    <source>
        <dbReference type="ARBA" id="ARBA00023163"/>
    </source>
</evidence>
<sequence>MPDSPHETLRVSVLGPVRAWYGDRELHLGPARQRALFAVLVADANRLVSRDDIIGAVWGTTPPATAPGNVYTYISGLRRALAPGRDRSAAVEVLTSGPNGYSLRIAAGHLDSDRYEQLCAEAGELHEAGDVAAAAARLDEARRLWHGEAYAGLTGDRIELERTRLTERRLAAAERQARIAMELNDDGLIGDLAGLVRDYPLHEPLHELLMLALYRAGRPAEALEAFQAARRTLVTELSVEPGPRLRALQRRVLDGSVAGDEAPTRGLTVVPTQVAQAIREGIAEQPLFGRADEVALLRNLTRRAAEGHGAAVWIEGEPGIGKTELLTRALSDANAEGCRLCWGVADELDQHVPLQVVTRALGLASPSADPRRAADAFDLHAASAGGCDDGGPGIAAERILAYLRTTCATTPVVLVVDDLQWADEATVLLWDRLVTATRHLPLLLVAATRPEPNGRDLTRLRHSVRLRDGHVLVLDALPPEETEELIAAVVGAPVGPHLRAVVGHSGGNPLCAREMAAALVRRGVVAVTGGRADIDASVPVETPESLLAVVRTTLDFLGEDTQEVLRMAALLGAEFAVEDVVAVTGRTPFELVPHLEEALAANVVVNSGCDLAFRHPFLRAALYDSIPRTVRTLLHRRTAEVLARGGSPVTRVAEQLAAETPVVDEWVVSWLAEHHAEVVKRVPEIACTLIRRVLGTGLPSPAQRERLLIALVKLDFRYGRYPIEEAQEAHAIATDRSDRAETLHLLAAMRFRRGHTVAAITLLTGAVEDPDAPEIWRTRHRMLLANFRRGSLDDLDRADARARQVHEEALAAARPYEAAFALQTTWLTNSIRRDHERALEYVDRALDIMRDHASFAGMYFDLLDNRMFTLQNLDRLDEAERTLREAALFAIRHRIPASLQVASAVQYYWLGRWDDATAEVSAVADDAPGITFLGMREPGAVTMLLHGVAALIAGHRQDQGLAAAHLDAANALPVTDAERESCDFLLVARALVAEQQGRPGDALDEMAPLLTPQYAPMMLRHQWLPDALRLALRLGRGEVAERAAAICAMEARKEVRPARAYAAAARCRALMTGDPAPALQAAGHYRAVGRVPELAAALEDAAVLLAAARRPHESARVGAEAAELYTVLGARWDLHRTRERLDEYGIDVRRGPAATGTVR</sequence>
<accession>A0A1K0FGI3</accession>
<evidence type="ECO:0000256" key="5">
    <source>
        <dbReference type="PROSITE-ProRule" id="PRU01091"/>
    </source>
</evidence>
<dbReference type="PANTHER" id="PTHR35807">
    <property type="entry name" value="TRANSCRIPTIONAL REGULATOR REDD-RELATED"/>
    <property type="match status" value="1"/>
</dbReference>
<proteinExistence type="inferred from homology"/>
<dbReference type="InterPro" id="IPR036388">
    <property type="entry name" value="WH-like_DNA-bd_sf"/>
</dbReference>
<dbReference type="SMART" id="SM01043">
    <property type="entry name" value="BTAD"/>
    <property type="match status" value="1"/>
</dbReference>
<comment type="similarity">
    <text evidence="1">Belongs to the AfsR/DnrI/RedD regulatory family.</text>
</comment>
<comment type="caution">
    <text evidence="7">The sequence shown here is derived from an EMBL/GenBank/DDBJ whole genome shotgun (WGS) entry which is preliminary data.</text>
</comment>
<protein>
    <submittedName>
        <fullName evidence="7">SARP family transcriptional regulator</fullName>
    </submittedName>
</protein>
<dbReference type="Pfam" id="PF03704">
    <property type="entry name" value="BTAD"/>
    <property type="match status" value="1"/>
</dbReference>
<gene>
    <name evidence="7" type="ORF">BG844_23480</name>
</gene>
<dbReference type="SUPFAM" id="SSF52540">
    <property type="entry name" value="P-loop containing nucleoside triphosphate hydrolases"/>
    <property type="match status" value="1"/>
</dbReference>
<dbReference type="InterPro" id="IPR027417">
    <property type="entry name" value="P-loop_NTPase"/>
</dbReference>
<reference evidence="7 8" key="1">
    <citation type="submission" date="2016-09" db="EMBL/GenBank/DDBJ databases">
        <title>Couchioplanes caeruleus draft genome sequence.</title>
        <authorList>
            <person name="Sheehan J."/>
            <person name="Caffrey P."/>
        </authorList>
    </citation>
    <scope>NUCLEOTIDE SEQUENCE [LARGE SCALE GENOMIC DNA]</scope>
    <source>
        <strain evidence="7 8">DSM 43634</strain>
    </source>
</reference>
<dbReference type="RefSeq" id="WP_071807501.1">
    <property type="nucleotide sequence ID" value="NZ_MEIA01000259.1"/>
</dbReference>
<dbReference type="AlphaFoldDB" id="A0A1K0FGI3"/>
<evidence type="ECO:0000256" key="3">
    <source>
        <dbReference type="ARBA" id="ARBA00023125"/>
    </source>
</evidence>
<dbReference type="Pfam" id="PF00486">
    <property type="entry name" value="Trans_reg_C"/>
    <property type="match status" value="1"/>
</dbReference>